<evidence type="ECO:0000256" key="1">
    <source>
        <dbReference type="SAM" id="MobiDB-lite"/>
    </source>
</evidence>
<dbReference type="EMBL" id="CAJOBE010003975">
    <property type="protein sequence ID" value="CAF3910214.1"/>
    <property type="molecule type" value="Genomic_DNA"/>
</dbReference>
<dbReference type="AlphaFoldDB" id="A0A819I2X0"/>
<organism evidence="2 3">
    <name type="scientific">Rotaria sordida</name>
    <dbReference type="NCBI Taxonomy" id="392033"/>
    <lineage>
        <taxon>Eukaryota</taxon>
        <taxon>Metazoa</taxon>
        <taxon>Spiralia</taxon>
        <taxon>Gnathifera</taxon>
        <taxon>Rotifera</taxon>
        <taxon>Eurotatoria</taxon>
        <taxon>Bdelloidea</taxon>
        <taxon>Philodinida</taxon>
        <taxon>Philodinidae</taxon>
        <taxon>Rotaria</taxon>
    </lineage>
</organism>
<comment type="caution">
    <text evidence="2">The sequence shown here is derived from an EMBL/GenBank/DDBJ whole genome shotgun (WGS) entry which is preliminary data.</text>
</comment>
<dbReference type="Proteomes" id="UP000663874">
    <property type="component" value="Unassembled WGS sequence"/>
</dbReference>
<feature type="region of interest" description="Disordered" evidence="1">
    <location>
        <begin position="12"/>
        <end position="34"/>
    </location>
</feature>
<proteinExistence type="predicted"/>
<protein>
    <submittedName>
        <fullName evidence="2">Uncharacterized protein</fullName>
    </submittedName>
</protein>
<sequence length="34" mass="3841">IVNEKPQWYGRSKIDTGLLPDSNPEEYADYGLAT</sequence>
<evidence type="ECO:0000313" key="3">
    <source>
        <dbReference type="Proteomes" id="UP000663874"/>
    </source>
</evidence>
<reference evidence="2" key="1">
    <citation type="submission" date="2021-02" db="EMBL/GenBank/DDBJ databases">
        <authorList>
            <person name="Nowell W R."/>
        </authorList>
    </citation>
    <scope>NUCLEOTIDE SEQUENCE</scope>
</reference>
<name>A0A819I2X0_9BILA</name>
<accession>A0A819I2X0</accession>
<evidence type="ECO:0000313" key="2">
    <source>
        <dbReference type="EMBL" id="CAF3910214.1"/>
    </source>
</evidence>
<feature type="non-terminal residue" evidence="2">
    <location>
        <position position="34"/>
    </location>
</feature>
<gene>
    <name evidence="2" type="ORF">FNK824_LOCUS21054</name>
</gene>